<sequence>ERRLKDLIKMAAYSGNKQRIKLDSTASFAIKRPQFEVLFLSAFAVIFASHLIIRLRSLAMLVDRSTIRRWKGEHQIEVWEAHKAPIQAVKALPLGELITAPHRTTLEVPNPGEAVDYPQRSQFEEKFKDVDGAEHVPMPVALSSVSSDNPATKPTIAANDGTKYLKRYEYLIIAALLTILLYQRRLSTFKVKSGCFELMLLQIWETAGQERFQSLGVAFYRDADCYADSKNVKALYQRAKAYIQLVDLDLAEMDIKKALEIDPDNMLSNLGLFGSSFMDNYMSLSQASRVQGFEDSML</sequence>
<feature type="transmembrane region" description="Helical" evidence="2">
    <location>
        <begin position="37"/>
        <end position="55"/>
    </location>
</feature>
<evidence type="ECO:0000256" key="1">
    <source>
        <dbReference type="PROSITE-ProRule" id="PRU00339"/>
    </source>
</evidence>
<keyword evidence="3" id="KW-0413">Isomerase</keyword>
<dbReference type="InterPro" id="IPR027417">
    <property type="entry name" value="P-loop_NTPase"/>
</dbReference>
<keyword evidence="2" id="KW-0472">Membrane</keyword>
<dbReference type="InterPro" id="IPR011990">
    <property type="entry name" value="TPR-like_helical_dom_sf"/>
</dbReference>
<organism evidence="3 4">
    <name type="scientific">Tanacetum coccineum</name>
    <dbReference type="NCBI Taxonomy" id="301880"/>
    <lineage>
        <taxon>Eukaryota</taxon>
        <taxon>Viridiplantae</taxon>
        <taxon>Streptophyta</taxon>
        <taxon>Embryophyta</taxon>
        <taxon>Tracheophyta</taxon>
        <taxon>Spermatophyta</taxon>
        <taxon>Magnoliopsida</taxon>
        <taxon>eudicotyledons</taxon>
        <taxon>Gunneridae</taxon>
        <taxon>Pentapetalae</taxon>
        <taxon>asterids</taxon>
        <taxon>campanulids</taxon>
        <taxon>Asterales</taxon>
        <taxon>Asteraceae</taxon>
        <taxon>Asteroideae</taxon>
        <taxon>Anthemideae</taxon>
        <taxon>Anthemidinae</taxon>
        <taxon>Tanacetum</taxon>
    </lineage>
</organism>
<protein>
    <submittedName>
        <fullName evidence="3">FKBP-type peptidyl-prolyl cis-trans isomerase domain-containing protein</fullName>
    </submittedName>
</protein>
<reference evidence="3" key="2">
    <citation type="submission" date="2022-01" db="EMBL/GenBank/DDBJ databases">
        <authorList>
            <person name="Yamashiro T."/>
            <person name="Shiraishi A."/>
            <person name="Satake H."/>
            <person name="Nakayama K."/>
        </authorList>
    </citation>
    <scope>NUCLEOTIDE SEQUENCE</scope>
</reference>
<dbReference type="EMBL" id="BQNB010009149">
    <property type="protein sequence ID" value="GJS59434.1"/>
    <property type="molecule type" value="Genomic_DNA"/>
</dbReference>
<dbReference type="SUPFAM" id="SSF48452">
    <property type="entry name" value="TPR-like"/>
    <property type="match status" value="1"/>
</dbReference>
<dbReference type="PROSITE" id="PS50005">
    <property type="entry name" value="TPR"/>
    <property type="match status" value="1"/>
</dbReference>
<evidence type="ECO:0000313" key="4">
    <source>
        <dbReference type="Proteomes" id="UP001151760"/>
    </source>
</evidence>
<name>A0ABQ4X2K5_9ASTR</name>
<proteinExistence type="predicted"/>
<feature type="repeat" description="TPR" evidence="1">
    <location>
        <begin position="232"/>
        <end position="265"/>
    </location>
</feature>
<reference evidence="3" key="1">
    <citation type="journal article" date="2022" name="Int. J. Mol. Sci.">
        <title>Draft Genome of Tanacetum Coccineum: Genomic Comparison of Closely Related Tanacetum-Family Plants.</title>
        <authorList>
            <person name="Yamashiro T."/>
            <person name="Shiraishi A."/>
            <person name="Nakayama K."/>
            <person name="Satake H."/>
        </authorList>
    </citation>
    <scope>NUCLEOTIDE SEQUENCE</scope>
</reference>
<feature type="non-terminal residue" evidence="3">
    <location>
        <position position="1"/>
    </location>
</feature>
<dbReference type="GO" id="GO:0016853">
    <property type="term" value="F:isomerase activity"/>
    <property type="evidence" value="ECO:0007669"/>
    <property type="project" value="UniProtKB-KW"/>
</dbReference>
<dbReference type="SUPFAM" id="SSF52540">
    <property type="entry name" value="P-loop containing nucleoside triphosphate hydrolases"/>
    <property type="match status" value="1"/>
</dbReference>
<keyword evidence="4" id="KW-1185">Reference proteome</keyword>
<keyword evidence="1" id="KW-0802">TPR repeat</keyword>
<gene>
    <name evidence="3" type="ORF">Tco_0654218</name>
</gene>
<accession>A0ABQ4X2K5</accession>
<dbReference type="Proteomes" id="UP001151760">
    <property type="component" value="Unassembled WGS sequence"/>
</dbReference>
<dbReference type="SMART" id="SM00028">
    <property type="entry name" value="TPR"/>
    <property type="match status" value="1"/>
</dbReference>
<keyword evidence="2" id="KW-0812">Transmembrane</keyword>
<evidence type="ECO:0000256" key="2">
    <source>
        <dbReference type="SAM" id="Phobius"/>
    </source>
</evidence>
<dbReference type="Gene3D" id="1.25.40.10">
    <property type="entry name" value="Tetratricopeptide repeat domain"/>
    <property type="match status" value="1"/>
</dbReference>
<comment type="caution">
    <text evidence="3">The sequence shown here is derived from an EMBL/GenBank/DDBJ whole genome shotgun (WGS) entry which is preliminary data.</text>
</comment>
<dbReference type="Gene3D" id="3.40.50.300">
    <property type="entry name" value="P-loop containing nucleotide triphosphate hydrolases"/>
    <property type="match status" value="1"/>
</dbReference>
<dbReference type="InterPro" id="IPR019734">
    <property type="entry name" value="TPR_rpt"/>
</dbReference>
<dbReference type="InterPro" id="IPR001806">
    <property type="entry name" value="Small_GTPase"/>
</dbReference>
<dbReference type="Pfam" id="PF00071">
    <property type="entry name" value="Ras"/>
    <property type="match status" value="1"/>
</dbReference>
<keyword evidence="2" id="KW-1133">Transmembrane helix</keyword>
<evidence type="ECO:0000313" key="3">
    <source>
        <dbReference type="EMBL" id="GJS59434.1"/>
    </source>
</evidence>